<dbReference type="PANTHER" id="PTHR43311:SF1">
    <property type="entry name" value="GLUTAMYL-Q TRNA(ASP) SYNTHETASE"/>
    <property type="match status" value="1"/>
</dbReference>
<feature type="binding site" evidence="7">
    <location>
        <position position="173"/>
    </location>
    <ligand>
        <name>L-glutamate</name>
        <dbReference type="ChEBI" id="CHEBI:29985"/>
    </ligand>
</feature>
<evidence type="ECO:0000256" key="5">
    <source>
        <dbReference type="ARBA" id="ARBA00022840"/>
    </source>
</evidence>
<evidence type="ECO:0000313" key="11">
    <source>
        <dbReference type="Proteomes" id="UP000506160"/>
    </source>
</evidence>
<evidence type="ECO:0000259" key="9">
    <source>
        <dbReference type="Pfam" id="PF00749"/>
    </source>
</evidence>
<keyword evidence="5 7" id="KW-0067">ATP-binding</keyword>
<sequence>MSYIGRFAPSPTGDLHFGSLVTAVASYLQAKAQNGDWLVRIEDIDRRREVNGAATRILATLERFGLQWDNQVLYQSQCIARYQSILTQLIANGQAYYCDCRRQRIQQQNGIYDNLCRHRQLTPQTSGYPLAIRLRQSYPIYRFFDQLLGWQQVDQALAKEDFTLFRRDGCYAYHLVVVLDDHFQGITEVVRGADLLIPTSRQLSLYQQLNWTAPNYLHLPLALNNDGRKLSKQNRAQSIAHAPVVNTLATVLQFLNQPLPSDWQDYNKEQLLSWGQAHWQTTAIPRQSKVYSSI</sequence>
<keyword evidence="8" id="KW-0648">Protein biosynthesis</keyword>
<feature type="binding site" evidence="7">
    <location>
        <position position="191"/>
    </location>
    <ligand>
        <name>L-glutamate</name>
        <dbReference type="ChEBI" id="CHEBI:29985"/>
    </ligand>
</feature>
<feature type="binding site" evidence="7">
    <location>
        <position position="98"/>
    </location>
    <ligand>
        <name>Zn(2+)</name>
        <dbReference type="ChEBI" id="CHEBI:29105"/>
    </ligand>
</feature>
<feature type="short sequence motif" description="'KMSKS' region" evidence="7">
    <location>
        <begin position="229"/>
        <end position="233"/>
    </location>
</feature>
<comment type="caution">
    <text evidence="10">The sequence shown here is derived from an EMBL/GenBank/DDBJ whole genome shotgun (WGS) entry which is preliminary data.</text>
</comment>
<dbReference type="Gene3D" id="3.40.50.620">
    <property type="entry name" value="HUPs"/>
    <property type="match status" value="1"/>
</dbReference>
<evidence type="ECO:0000256" key="6">
    <source>
        <dbReference type="ARBA" id="ARBA00023146"/>
    </source>
</evidence>
<dbReference type="InterPro" id="IPR000924">
    <property type="entry name" value="Glu/Gln-tRNA-synth"/>
</dbReference>
<feature type="binding site" evidence="7">
    <location>
        <position position="112"/>
    </location>
    <ligand>
        <name>Zn(2+)</name>
        <dbReference type="ChEBI" id="CHEBI:29105"/>
    </ligand>
</feature>
<dbReference type="InterPro" id="IPR020058">
    <property type="entry name" value="Glu/Gln-tRNA-synth_Ib_cat-dom"/>
</dbReference>
<dbReference type="GO" id="GO:0005524">
    <property type="term" value="F:ATP binding"/>
    <property type="evidence" value="ECO:0007669"/>
    <property type="project" value="UniProtKB-KW"/>
</dbReference>
<dbReference type="InterPro" id="IPR022380">
    <property type="entry name" value="Glu-Q_tRNA(Asp)_Synthase"/>
</dbReference>
<dbReference type="EMBL" id="AWGA01000055">
    <property type="protein sequence ID" value="TEA27109.1"/>
    <property type="molecule type" value="Genomic_DNA"/>
</dbReference>
<dbReference type="HAMAP" id="MF_01428">
    <property type="entry name" value="Glu_Q_tRNA_synth"/>
    <property type="match status" value="1"/>
</dbReference>
<dbReference type="Pfam" id="PF00749">
    <property type="entry name" value="tRNA-synt_1c"/>
    <property type="match status" value="1"/>
</dbReference>
<gene>
    <name evidence="7" type="primary">gluQ</name>
    <name evidence="10" type="ORF">O970_05450</name>
</gene>
<feature type="binding site" evidence="7">
    <location>
        <begin position="6"/>
        <end position="10"/>
    </location>
    <ligand>
        <name>L-glutamate</name>
        <dbReference type="ChEBI" id="CHEBI:29985"/>
    </ligand>
</feature>
<comment type="function">
    <text evidence="7">Catalyzes the tRNA-independent activation of glutamate in presence of ATP and the subsequent transfer of glutamate onto a tRNA(Asp). Glutamate is transferred on the 2-amino-5-(4,5-dihydroxy-2-cyclopenten-1-yl) moiety of the queuosine in the wobble position of the QUC anticodon.</text>
</comment>
<dbReference type="PANTHER" id="PTHR43311">
    <property type="entry name" value="GLUTAMATE--TRNA LIGASE"/>
    <property type="match status" value="1"/>
</dbReference>
<comment type="similarity">
    <text evidence="7">Belongs to the class-I aminoacyl-tRNA synthetase family. GluQ subfamily.</text>
</comment>
<feature type="short sequence motif" description="'HIGH' region" evidence="7">
    <location>
        <begin position="9"/>
        <end position="19"/>
    </location>
</feature>
<feature type="binding site" evidence="7">
    <location>
        <position position="100"/>
    </location>
    <ligand>
        <name>Zn(2+)</name>
        <dbReference type="ChEBI" id="CHEBI:29105"/>
    </ligand>
</feature>
<dbReference type="InterPro" id="IPR014729">
    <property type="entry name" value="Rossmann-like_a/b/a_fold"/>
</dbReference>
<dbReference type="Proteomes" id="UP000506160">
    <property type="component" value="Unassembled WGS sequence"/>
</dbReference>
<evidence type="ECO:0000256" key="2">
    <source>
        <dbReference type="ARBA" id="ARBA00022723"/>
    </source>
</evidence>
<dbReference type="InterPro" id="IPR049940">
    <property type="entry name" value="GluQ/Sye"/>
</dbReference>
<evidence type="ECO:0000313" key="10">
    <source>
        <dbReference type="EMBL" id="TEA27109.1"/>
    </source>
</evidence>
<evidence type="ECO:0000256" key="3">
    <source>
        <dbReference type="ARBA" id="ARBA00022741"/>
    </source>
</evidence>
<keyword evidence="3 7" id="KW-0547">Nucleotide-binding</keyword>
<dbReference type="EC" id="6.1.1.-" evidence="7"/>
<feature type="domain" description="Glutamyl/glutaminyl-tRNA synthetase class Ib catalytic" evidence="9">
    <location>
        <begin position="6"/>
        <end position="240"/>
    </location>
</feature>
<dbReference type="NCBIfam" id="TIGR03838">
    <property type="entry name" value="queuosine_YadB"/>
    <property type="match status" value="1"/>
</dbReference>
<dbReference type="RefSeq" id="WP_036562770.1">
    <property type="nucleotide sequence ID" value="NZ_AWGA01000055.1"/>
</dbReference>
<dbReference type="SUPFAM" id="SSF52374">
    <property type="entry name" value="Nucleotidylyl transferase"/>
    <property type="match status" value="1"/>
</dbReference>
<comment type="cofactor">
    <cofactor evidence="7">
        <name>Zn(2+)</name>
        <dbReference type="ChEBI" id="CHEBI:29105"/>
    </cofactor>
    <text evidence="7">Binds 1 zinc ion per subunit.</text>
</comment>
<feature type="binding site" evidence="7">
    <location>
        <position position="42"/>
    </location>
    <ligand>
        <name>L-glutamate</name>
        <dbReference type="ChEBI" id="CHEBI:29985"/>
    </ligand>
</feature>
<keyword evidence="11" id="KW-1185">Reference proteome</keyword>
<evidence type="ECO:0000256" key="1">
    <source>
        <dbReference type="ARBA" id="ARBA00022598"/>
    </source>
</evidence>
<organism evidence="10 11">
    <name type="scientific">Candidatus Schmidhempelia bombi str. Bimp</name>
    <dbReference type="NCBI Taxonomy" id="1387197"/>
    <lineage>
        <taxon>Bacteria</taxon>
        <taxon>Pseudomonadati</taxon>
        <taxon>Pseudomonadota</taxon>
        <taxon>Gammaproteobacteria</taxon>
        <taxon>Orbales</taxon>
        <taxon>Orbaceae</taxon>
        <taxon>Candidatus Schmidhempelia</taxon>
    </lineage>
</organism>
<feature type="binding site" evidence="7">
    <location>
        <position position="116"/>
    </location>
    <ligand>
        <name>Zn(2+)</name>
        <dbReference type="ChEBI" id="CHEBI:29105"/>
    </ligand>
</feature>
<dbReference type="GO" id="GO:0006424">
    <property type="term" value="P:glutamyl-tRNA aminoacylation"/>
    <property type="evidence" value="ECO:0007669"/>
    <property type="project" value="InterPro"/>
</dbReference>
<dbReference type="GO" id="GO:0006400">
    <property type="term" value="P:tRNA modification"/>
    <property type="evidence" value="ECO:0007669"/>
    <property type="project" value="InterPro"/>
</dbReference>
<feature type="binding site" evidence="7">
    <location>
        <position position="232"/>
    </location>
    <ligand>
        <name>ATP</name>
        <dbReference type="ChEBI" id="CHEBI:30616"/>
    </ligand>
</feature>
<dbReference type="NCBIfam" id="NF004314">
    <property type="entry name" value="PRK05710.1-3"/>
    <property type="match status" value="1"/>
</dbReference>
<keyword evidence="1 7" id="KW-0436">Ligase</keyword>
<evidence type="ECO:0000256" key="7">
    <source>
        <dbReference type="HAMAP-Rule" id="MF_01428"/>
    </source>
</evidence>
<evidence type="ECO:0000256" key="4">
    <source>
        <dbReference type="ARBA" id="ARBA00022833"/>
    </source>
</evidence>
<proteinExistence type="inferred from homology"/>
<dbReference type="FunFam" id="3.40.50.620:FF:000093">
    <property type="entry name" value="Glutamyl-Q tRNA(Asp) synthetase"/>
    <property type="match status" value="1"/>
</dbReference>
<keyword evidence="2 7" id="KW-0479">Metal-binding</keyword>
<evidence type="ECO:0000256" key="8">
    <source>
        <dbReference type="RuleBase" id="RU363037"/>
    </source>
</evidence>
<dbReference type="GO" id="GO:0004818">
    <property type="term" value="F:glutamate-tRNA ligase activity"/>
    <property type="evidence" value="ECO:0007669"/>
    <property type="project" value="TreeGrafter"/>
</dbReference>
<dbReference type="GO" id="GO:0008270">
    <property type="term" value="F:zinc ion binding"/>
    <property type="evidence" value="ECO:0007669"/>
    <property type="project" value="UniProtKB-UniRule"/>
</dbReference>
<dbReference type="PRINTS" id="PR00987">
    <property type="entry name" value="TRNASYNTHGLU"/>
</dbReference>
<keyword evidence="4 7" id="KW-0862">Zinc</keyword>
<dbReference type="GO" id="GO:0005829">
    <property type="term" value="C:cytosol"/>
    <property type="evidence" value="ECO:0007669"/>
    <property type="project" value="TreeGrafter"/>
</dbReference>
<dbReference type="AlphaFoldDB" id="A0AB94ICG6"/>
<name>A0AB94ICG6_9GAMM</name>
<protein>
    <recommendedName>
        <fullName evidence="7">Glutamyl-Q tRNA(Asp) synthetase</fullName>
        <shortName evidence="7">Glu-Q-RSs</shortName>
        <ecNumber evidence="7">6.1.1.-</ecNumber>
    </recommendedName>
</protein>
<keyword evidence="6 7" id="KW-0030">Aminoacyl-tRNA synthetase</keyword>
<accession>A0AB94ICG6</accession>
<reference evidence="10 11" key="1">
    <citation type="journal article" date="2014" name="Appl. Environ. Microbiol.">
        <title>Genomic features of a bumble bee symbiont reflect its host environment.</title>
        <authorList>
            <person name="Martinson V.G."/>
            <person name="Magoc T."/>
            <person name="Koch H."/>
            <person name="Salzberg S.L."/>
            <person name="Moran N.A."/>
        </authorList>
    </citation>
    <scope>NUCLEOTIDE SEQUENCE [LARGE SCALE GENOMIC DNA]</scope>
    <source>
        <strain evidence="10 11">Bimp</strain>
    </source>
</reference>